<name>A0A1N6Z919_9EURY</name>
<keyword evidence="3" id="KW-1185">Reference proteome</keyword>
<dbReference type="AlphaFoldDB" id="A0A1N6Z919"/>
<proteinExistence type="predicted"/>
<organism evidence="2 3">
    <name type="scientific">Haladaptatus litoreus</name>
    <dbReference type="NCBI Taxonomy" id="553468"/>
    <lineage>
        <taxon>Archaea</taxon>
        <taxon>Methanobacteriati</taxon>
        <taxon>Methanobacteriota</taxon>
        <taxon>Stenosarchaea group</taxon>
        <taxon>Halobacteria</taxon>
        <taxon>Halobacteriales</taxon>
        <taxon>Haladaptataceae</taxon>
        <taxon>Haladaptatus</taxon>
    </lineage>
</organism>
<keyword evidence="1" id="KW-1133">Transmembrane helix</keyword>
<evidence type="ECO:0000313" key="3">
    <source>
        <dbReference type="Proteomes" id="UP000186914"/>
    </source>
</evidence>
<reference evidence="3" key="1">
    <citation type="submission" date="2017-01" db="EMBL/GenBank/DDBJ databases">
        <authorList>
            <person name="Varghese N."/>
            <person name="Submissions S."/>
        </authorList>
    </citation>
    <scope>NUCLEOTIDE SEQUENCE [LARGE SCALE GENOMIC DNA]</scope>
    <source>
        <strain evidence="3">CGMCC 1.7737</strain>
    </source>
</reference>
<evidence type="ECO:0000313" key="2">
    <source>
        <dbReference type="EMBL" id="SIR23303.1"/>
    </source>
</evidence>
<feature type="transmembrane region" description="Helical" evidence="1">
    <location>
        <begin position="52"/>
        <end position="80"/>
    </location>
</feature>
<keyword evidence="1" id="KW-0812">Transmembrane</keyword>
<dbReference type="EMBL" id="FTNO01000001">
    <property type="protein sequence ID" value="SIR23303.1"/>
    <property type="molecule type" value="Genomic_DNA"/>
</dbReference>
<feature type="transmembrane region" description="Helical" evidence="1">
    <location>
        <begin position="21"/>
        <end position="46"/>
    </location>
</feature>
<dbReference type="RefSeq" id="WP_076429855.1">
    <property type="nucleotide sequence ID" value="NZ_FTNO01000001.1"/>
</dbReference>
<keyword evidence="1" id="KW-0472">Membrane</keyword>
<protein>
    <submittedName>
        <fullName evidence="2">Uncharacterized protein</fullName>
    </submittedName>
</protein>
<gene>
    <name evidence="2" type="ORF">SAMN05421858_1926</name>
</gene>
<dbReference type="Proteomes" id="UP000186914">
    <property type="component" value="Unassembled WGS sequence"/>
</dbReference>
<sequence>MSKHERQEPLLKLRAPISTGVWSDYAAPLALMTGVLLVLMFAVAGVEAVSVVAVFVGLCVGVLAAGLVAYNLLMVGVVWFDRR</sequence>
<accession>A0A1N6Z919</accession>
<evidence type="ECO:0000256" key="1">
    <source>
        <dbReference type="SAM" id="Phobius"/>
    </source>
</evidence>